<feature type="compositionally biased region" description="Low complexity" evidence="1">
    <location>
        <begin position="739"/>
        <end position="748"/>
    </location>
</feature>
<feature type="compositionally biased region" description="Basic and acidic residues" evidence="1">
    <location>
        <begin position="193"/>
        <end position="211"/>
    </location>
</feature>
<feature type="compositionally biased region" description="Pro residues" evidence="1">
    <location>
        <begin position="139"/>
        <end position="154"/>
    </location>
</feature>
<gene>
    <name evidence="4" type="primary">Ppp1r26</name>
</gene>
<dbReference type="FunCoup" id="A0A1S3GA05">
    <property type="interactions" value="539"/>
</dbReference>
<keyword evidence="3" id="KW-1185">Reference proteome</keyword>
<dbReference type="InParanoid" id="A0A1S3GA05"/>
<feature type="region of interest" description="Disordered" evidence="1">
    <location>
        <begin position="458"/>
        <end position="650"/>
    </location>
</feature>
<feature type="compositionally biased region" description="Basic and acidic residues" evidence="1">
    <location>
        <begin position="58"/>
        <end position="72"/>
    </location>
</feature>
<feature type="compositionally biased region" description="Low complexity" evidence="1">
    <location>
        <begin position="769"/>
        <end position="784"/>
    </location>
</feature>
<proteinExistence type="predicted"/>
<feature type="compositionally biased region" description="Polar residues" evidence="1">
    <location>
        <begin position="561"/>
        <end position="572"/>
    </location>
</feature>
<feature type="domain" description="Protein phosphatase 1 regulatory subunit 26 N-terminal" evidence="2">
    <location>
        <begin position="1"/>
        <end position="807"/>
    </location>
</feature>
<dbReference type="InterPro" id="IPR031474">
    <property type="entry name" value="PPP1R26_N"/>
</dbReference>
<feature type="compositionally biased region" description="Low complexity" evidence="1">
    <location>
        <begin position="413"/>
        <end position="429"/>
    </location>
</feature>
<dbReference type="InterPro" id="IPR026130">
    <property type="entry name" value="PPP1R26"/>
</dbReference>
<dbReference type="AlphaFoldDB" id="A0A1S3GA05"/>
<feature type="region of interest" description="Disordered" evidence="1">
    <location>
        <begin position="45"/>
        <end position="79"/>
    </location>
</feature>
<accession>A0A1S3GA05</accession>
<dbReference type="OrthoDB" id="9939953at2759"/>
<feature type="region of interest" description="Disordered" evidence="1">
    <location>
        <begin position="710"/>
        <end position="790"/>
    </location>
</feature>
<evidence type="ECO:0000259" key="2">
    <source>
        <dbReference type="Pfam" id="PF15740"/>
    </source>
</evidence>
<feature type="compositionally biased region" description="Basic and acidic residues" evidence="1">
    <location>
        <begin position="623"/>
        <end position="642"/>
    </location>
</feature>
<dbReference type="Pfam" id="PF15740">
    <property type="entry name" value="PPP1R26_N"/>
    <property type="match status" value="1"/>
</dbReference>
<feature type="region of interest" description="Disordered" evidence="1">
    <location>
        <begin position="899"/>
        <end position="941"/>
    </location>
</feature>
<feature type="compositionally biased region" description="Basic residues" evidence="1">
    <location>
        <begin position="293"/>
        <end position="309"/>
    </location>
</feature>
<organism evidence="3 4">
    <name type="scientific">Dipodomys ordii</name>
    <name type="common">Ord's kangaroo rat</name>
    <dbReference type="NCBI Taxonomy" id="10020"/>
    <lineage>
        <taxon>Eukaryota</taxon>
        <taxon>Metazoa</taxon>
        <taxon>Chordata</taxon>
        <taxon>Craniata</taxon>
        <taxon>Vertebrata</taxon>
        <taxon>Euteleostomi</taxon>
        <taxon>Mammalia</taxon>
        <taxon>Eutheria</taxon>
        <taxon>Euarchontoglires</taxon>
        <taxon>Glires</taxon>
        <taxon>Rodentia</taxon>
        <taxon>Castorimorpha</taxon>
        <taxon>Heteromyidae</taxon>
        <taxon>Dipodomyinae</taxon>
        <taxon>Dipodomys</taxon>
    </lineage>
</organism>
<dbReference type="CTD" id="9858"/>
<dbReference type="PANTHER" id="PTHR15724">
    <property type="entry name" value="PROTEIN PHOSPHATASE 1 REGULATORY SUBUNIT 26"/>
    <property type="match status" value="1"/>
</dbReference>
<feature type="region of interest" description="Disordered" evidence="1">
    <location>
        <begin position="997"/>
        <end position="1044"/>
    </location>
</feature>
<dbReference type="RefSeq" id="XP_012884857.1">
    <property type="nucleotide sequence ID" value="XM_013029403.1"/>
</dbReference>
<sequence length="1180" mass="122749">MFLMNAPPVVPLQSRWEAFGPPGGFGFPTRASVSAGVRMIISSLPREEPLRGMSDGRATQRDQRAEPGRDARLGAGPAMHREQPVFVTCGLAADGGPLGREEVVHLDPSVLDSDSDDSVDRGIEEAIQEYLRAKSGAPQPSPSAPPPWPTPSPLSPRTRAASSISTPGSSAGAGQGSTSPGSVSSEDSFEQSIRAEIEQFLHDKRQHENKKGAGPVDGKTEPGDSAATRLKPCREPPPRTAPRQDPAGACKEFIFRKHPRLAKANTQPKAAEPDSPSRTRLAVPRPEAAQQRGRARRNASAVRRGRRPRSVASVPEAPDSSSDDGIEEAIQLYQLEKTRKEASGDPPPRAPLREERGPNTPASGVGNTPPSPVLEAHGRTPSKKKPAAPKAVGVPGGLDPDHPSKAPTSPGHAASRSESAEQASCQAEASAELMCAEAILDISKTILPAPGQGGDPLFPRGPLFCAPATPAHSGGDSSAVDSDDSIEQEIRTFLALKAQVGNPQPAQHPPSPPGPRARAGPTTTLLSKPPEQPAGCKRKRRGGGGSAPRPTTPKKTRDPVDSTQSGSHSQTVVEPGCEGQDSASQAKASKAPAGQSEAKSQSVPSRTVGLIDSHAAPGFGNPRKADKGGSVREKESSEDKSSSLDSDEDLDTAIKDLLRSKQKLKKRCRDPQAVGKKKVRFSTTETHFVDKHCGLPRDWAGGNPQVLRSCLSKSRGPSGVGLGPPTSRAFSSAAERTKAGSSGAKAAALAFQAGRTPHRTMPSWDMGASLGPPSASNPSSLSEDSSVDSDDSIELEIRKFLAEKAKECVSTCVQAGSHAALGPGGLARPEVLCRKEPAPQPGIRTRSQRARAGPLLTAGGWGTERAGAESAASLVVQGGKGASHAEQAARPPAALGRCEAALPRGGSGNASARTPSGGKRSTGAHRDQSPRGAEPAAAESAFGQLPSCARMTTEAAGTGSIFHLNYGSGTLLTPSPGPQADLTLPWSDFAHQSRLSSPWTLSAEGRGSPWTGDPGSLKGKGAEGPTRGRSGCSPGPRKSLPFTSFPPRLSTQMVHFGKSISWGGRQAGLFSPHLGLPLQSPAFSAFRETQVGHSPVFGSPYLLTKDSGPRPNRRAQGELRLHCRSLGSGEDISDLRYGHLAGDGDQQDLEALGSDASEYSDTSVEDTGGGAAVTGKVLKL</sequence>
<feature type="compositionally biased region" description="Pro residues" evidence="1">
    <location>
        <begin position="506"/>
        <end position="515"/>
    </location>
</feature>
<reference evidence="4" key="1">
    <citation type="submission" date="2025-08" db="UniProtKB">
        <authorList>
            <consortium name="RefSeq"/>
        </authorList>
    </citation>
    <scope>IDENTIFICATION</scope>
    <source>
        <tissue evidence="4">Kidney</tissue>
    </source>
</reference>
<dbReference type="GO" id="GO:0004864">
    <property type="term" value="F:protein phosphatase inhibitor activity"/>
    <property type="evidence" value="ECO:0007669"/>
    <property type="project" value="InterPro"/>
</dbReference>
<dbReference type="KEGG" id="dord:105995623"/>
<dbReference type="STRING" id="10020.ENSDORP00000010757"/>
<evidence type="ECO:0000313" key="3">
    <source>
        <dbReference type="Proteomes" id="UP000081671"/>
    </source>
</evidence>
<dbReference type="GeneID" id="105995623"/>
<feature type="region of interest" description="Disordered" evidence="1">
    <location>
        <begin position="133"/>
        <end position="429"/>
    </location>
</feature>
<evidence type="ECO:0000313" key="4">
    <source>
        <dbReference type="RefSeq" id="XP_012884857.1"/>
    </source>
</evidence>
<name>A0A1S3GA05_DIPOR</name>
<feature type="region of interest" description="Disordered" evidence="1">
    <location>
        <begin position="833"/>
        <end position="868"/>
    </location>
</feature>
<feature type="compositionally biased region" description="Low complexity" evidence="1">
    <location>
        <begin position="582"/>
        <end position="596"/>
    </location>
</feature>
<protein>
    <submittedName>
        <fullName evidence="4">Protein phosphatase 1 regulatory subunit 26</fullName>
    </submittedName>
</protein>
<feature type="compositionally biased region" description="Low complexity" evidence="1">
    <location>
        <begin position="165"/>
        <end position="182"/>
    </location>
</feature>
<evidence type="ECO:0000256" key="1">
    <source>
        <dbReference type="SAM" id="MobiDB-lite"/>
    </source>
</evidence>
<feature type="region of interest" description="Disordered" evidence="1">
    <location>
        <begin position="1144"/>
        <end position="1180"/>
    </location>
</feature>
<dbReference type="Proteomes" id="UP000081671">
    <property type="component" value="Unplaced"/>
</dbReference>
<dbReference type="PANTHER" id="PTHR15724:SF0">
    <property type="entry name" value="PROTEIN PHOSPHATASE 1 REGULATORY SUBUNIT 26"/>
    <property type="match status" value="1"/>
</dbReference>